<organism evidence="2 3">
    <name type="scientific">Liquidambar formosana</name>
    <name type="common">Formosan gum</name>
    <dbReference type="NCBI Taxonomy" id="63359"/>
    <lineage>
        <taxon>Eukaryota</taxon>
        <taxon>Viridiplantae</taxon>
        <taxon>Streptophyta</taxon>
        <taxon>Embryophyta</taxon>
        <taxon>Tracheophyta</taxon>
        <taxon>Spermatophyta</taxon>
        <taxon>Magnoliopsida</taxon>
        <taxon>eudicotyledons</taxon>
        <taxon>Gunneridae</taxon>
        <taxon>Pentapetalae</taxon>
        <taxon>Saxifragales</taxon>
        <taxon>Altingiaceae</taxon>
        <taxon>Liquidambar</taxon>
    </lineage>
</organism>
<dbReference type="InterPro" id="IPR044730">
    <property type="entry name" value="RNase_H-like_dom_plant"/>
</dbReference>
<dbReference type="Gene3D" id="3.30.420.10">
    <property type="entry name" value="Ribonuclease H-like superfamily/Ribonuclease H"/>
    <property type="match status" value="1"/>
</dbReference>
<evidence type="ECO:0000259" key="1">
    <source>
        <dbReference type="Pfam" id="PF13456"/>
    </source>
</evidence>
<keyword evidence="3" id="KW-1185">Reference proteome</keyword>
<sequence>MVEALALCEGFQFALDINIKGLVVETDAKSLIDGLKNRRNMSVEVEIVSEDIKHLARKARCEEFSYAPRKCNWATDAVAKFALRVDVHDVWIEIPPSWLFPFLEEDIPFSL</sequence>
<dbReference type="CDD" id="cd06222">
    <property type="entry name" value="RNase_H_like"/>
    <property type="match status" value="1"/>
</dbReference>
<dbReference type="InterPro" id="IPR036397">
    <property type="entry name" value="RNaseH_sf"/>
</dbReference>
<evidence type="ECO:0000313" key="2">
    <source>
        <dbReference type="EMBL" id="KAK9273911.1"/>
    </source>
</evidence>
<feature type="domain" description="RNase H type-1" evidence="1">
    <location>
        <begin position="1"/>
        <end position="82"/>
    </location>
</feature>
<dbReference type="PANTHER" id="PTHR47074:SF11">
    <property type="entry name" value="REVERSE TRANSCRIPTASE-LIKE PROTEIN"/>
    <property type="match status" value="1"/>
</dbReference>
<dbReference type="AlphaFoldDB" id="A0AAP0WNI4"/>
<protein>
    <recommendedName>
        <fullName evidence="1">RNase H type-1 domain-containing protein</fullName>
    </recommendedName>
</protein>
<accession>A0AAP0WNI4</accession>
<name>A0AAP0WNI4_LIQFO</name>
<dbReference type="EMBL" id="JBBPBK010000012">
    <property type="protein sequence ID" value="KAK9273911.1"/>
    <property type="molecule type" value="Genomic_DNA"/>
</dbReference>
<dbReference type="GO" id="GO:0003676">
    <property type="term" value="F:nucleic acid binding"/>
    <property type="evidence" value="ECO:0007669"/>
    <property type="project" value="InterPro"/>
</dbReference>
<evidence type="ECO:0000313" key="3">
    <source>
        <dbReference type="Proteomes" id="UP001415857"/>
    </source>
</evidence>
<dbReference type="Proteomes" id="UP001415857">
    <property type="component" value="Unassembled WGS sequence"/>
</dbReference>
<comment type="caution">
    <text evidence="2">The sequence shown here is derived from an EMBL/GenBank/DDBJ whole genome shotgun (WGS) entry which is preliminary data.</text>
</comment>
<dbReference type="Pfam" id="PF13456">
    <property type="entry name" value="RVT_3"/>
    <property type="match status" value="1"/>
</dbReference>
<dbReference type="InterPro" id="IPR052929">
    <property type="entry name" value="RNase_H-like_EbsB-rel"/>
</dbReference>
<gene>
    <name evidence="2" type="ORF">L1049_018723</name>
</gene>
<dbReference type="GO" id="GO:0004523">
    <property type="term" value="F:RNA-DNA hybrid ribonuclease activity"/>
    <property type="evidence" value="ECO:0007669"/>
    <property type="project" value="InterPro"/>
</dbReference>
<reference evidence="2 3" key="1">
    <citation type="journal article" date="2024" name="Plant J.">
        <title>Genome sequences and population genomics reveal climatic adaptation and genomic divergence between two closely related sweetgum species.</title>
        <authorList>
            <person name="Xu W.Q."/>
            <person name="Ren C.Q."/>
            <person name="Zhang X.Y."/>
            <person name="Comes H.P."/>
            <person name="Liu X.H."/>
            <person name="Li Y.G."/>
            <person name="Kettle C.J."/>
            <person name="Jalonen R."/>
            <person name="Gaisberger H."/>
            <person name="Ma Y.Z."/>
            <person name="Qiu Y.X."/>
        </authorList>
    </citation>
    <scope>NUCLEOTIDE SEQUENCE [LARGE SCALE GENOMIC DNA]</scope>
    <source>
        <strain evidence="2">Hangzhou</strain>
    </source>
</reference>
<dbReference type="InterPro" id="IPR002156">
    <property type="entry name" value="RNaseH_domain"/>
</dbReference>
<dbReference type="PANTHER" id="PTHR47074">
    <property type="entry name" value="BNAC02G40300D PROTEIN"/>
    <property type="match status" value="1"/>
</dbReference>
<proteinExistence type="predicted"/>